<dbReference type="AlphaFoldDB" id="A0A135LHP4"/>
<evidence type="ECO:0000259" key="3">
    <source>
        <dbReference type="Pfam" id="PF00266"/>
    </source>
</evidence>
<dbReference type="EMBL" id="LHQR01000065">
    <property type="protein sequence ID" value="KXG48493.1"/>
    <property type="molecule type" value="Genomic_DNA"/>
</dbReference>
<evidence type="ECO:0000313" key="4">
    <source>
        <dbReference type="EMBL" id="KXG48493.1"/>
    </source>
</evidence>
<dbReference type="PANTHER" id="PTHR43092">
    <property type="entry name" value="L-CYSTEINE DESULFHYDRASE"/>
    <property type="match status" value="1"/>
</dbReference>
<protein>
    <submittedName>
        <fullName evidence="4">Pyridoxal phosphate-dependent transferase, major region, subdomain 1</fullName>
    </submittedName>
</protein>
<comment type="caution">
    <text evidence="4">The sequence shown here is derived from an EMBL/GenBank/DDBJ whole genome shotgun (WGS) entry which is preliminary data.</text>
</comment>
<dbReference type="GO" id="GO:0016740">
    <property type="term" value="F:transferase activity"/>
    <property type="evidence" value="ECO:0007669"/>
    <property type="project" value="UniProtKB-KW"/>
</dbReference>
<sequence length="472" mass="52956">MSEKGKRGFAGSGEEGGYNALGNMSPQYEPTPFGHEMRRHFSFAPGYRNLNHGSFGASPIAIRNKADELRDECEETPCPFIKYRFPELLDESRAAMSNFLGVPESTIVFVPNATTGVNTVIRNIVWSNDGKDEILQLDIIYGACGKTTSYICEASGDKVRTREINLIHPVDDSEMISAFRQAIKASRMEGYRPRIAIFDTISSNPGLRLPFEELTALCRSEGVLSLIDAAHGIGQIDLNLSSLDPDFLISNCHKWLFTPRSCAVFYVPERNQAMMRSTLPTSHGFITRSSGKGSSLSPKEPVREKTEFVSNFEFVGTADNFSFLTVPEAIRWRQSVCGSEIKIREYCIQLAYQGGQRVADILGTVILDNAAHTSTDCFMVNILLPIKKPTWGDGSLVKSQDHPDMTVTEWMQQTMIKSYKTFMPVFPFQGSWWVRLSAQIYLEISDFDWAGWALKDLCKKLQEEDESDHQIV</sequence>
<keyword evidence="4" id="KW-0808">Transferase</keyword>
<dbReference type="Gene3D" id="3.40.640.10">
    <property type="entry name" value="Type I PLP-dependent aspartate aminotransferase-like (Major domain)"/>
    <property type="match status" value="1"/>
</dbReference>
<evidence type="ECO:0000256" key="2">
    <source>
        <dbReference type="SAM" id="MobiDB-lite"/>
    </source>
</evidence>
<dbReference type="InterPro" id="IPR000192">
    <property type="entry name" value="Aminotrans_V_dom"/>
</dbReference>
<dbReference type="OrthoDB" id="5978656at2759"/>
<dbReference type="STRING" id="5078.A0A135LHP4"/>
<gene>
    <name evidence="4" type="ORF">PGRI_023630</name>
</gene>
<dbReference type="RefSeq" id="XP_040647029.1">
    <property type="nucleotide sequence ID" value="XM_040790076.1"/>
</dbReference>
<organism evidence="4 5">
    <name type="scientific">Penicillium patulum</name>
    <name type="common">Penicillium griseofulvum</name>
    <dbReference type="NCBI Taxonomy" id="5078"/>
    <lineage>
        <taxon>Eukaryota</taxon>
        <taxon>Fungi</taxon>
        <taxon>Dikarya</taxon>
        <taxon>Ascomycota</taxon>
        <taxon>Pezizomycotina</taxon>
        <taxon>Eurotiomycetes</taxon>
        <taxon>Eurotiomycetidae</taxon>
        <taxon>Eurotiales</taxon>
        <taxon>Aspergillaceae</taxon>
        <taxon>Penicillium</taxon>
    </lineage>
</organism>
<dbReference type="PANTHER" id="PTHR43092:SF2">
    <property type="entry name" value="HERCYNYLCYSTEINE SULFOXIDE LYASE"/>
    <property type="match status" value="1"/>
</dbReference>
<accession>A0A135LHP4</accession>
<evidence type="ECO:0000313" key="5">
    <source>
        <dbReference type="Proteomes" id="UP000070168"/>
    </source>
</evidence>
<evidence type="ECO:0000256" key="1">
    <source>
        <dbReference type="ARBA" id="ARBA00022898"/>
    </source>
</evidence>
<reference evidence="4 5" key="1">
    <citation type="journal article" date="2016" name="BMC Genomics">
        <title>Genome sequencing and secondary metabolism of the postharvest pathogen Penicillium griseofulvum.</title>
        <authorList>
            <person name="Banani H."/>
            <person name="Marcet-Houben M."/>
            <person name="Ballester A.R."/>
            <person name="Abbruscato P."/>
            <person name="Gonzalez-Candelas L."/>
            <person name="Gabaldon T."/>
            <person name="Spadaro D."/>
        </authorList>
    </citation>
    <scope>NUCLEOTIDE SEQUENCE [LARGE SCALE GENOMIC DNA]</scope>
    <source>
        <strain evidence="4 5">PG3</strain>
    </source>
</reference>
<feature type="region of interest" description="Disordered" evidence="2">
    <location>
        <begin position="1"/>
        <end position="23"/>
    </location>
</feature>
<dbReference type="SUPFAM" id="SSF53383">
    <property type="entry name" value="PLP-dependent transferases"/>
    <property type="match status" value="1"/>
</dbReference>
<dbReference type="GeneID" id="63705376"/>
<name>A0A135LHP4_PENPA</name>
<proteinExistence type="predicted"/>
<keyword evidence="1" id="KW-0663">Pyridoxal phosphate</keyword>
<keyword evidence="5" id="KW-1185">Reference proteome</keyword>
<dbReference type="InterPro" id="IPR015421">
    <property type="entry name" value="PyrdxlP-dep_Trfase_major"/>
</dbReference>
<feature type="domain" description="Aminotransferase class V" evidence="3">
    <location>
        <begin position="85"/>
        <end position="334"/>
    </location>
</feature>
<dbReference type="InterPro" id="IPR015424">
    <property type="entry name" value="PyrdxlP-dep_Trfase"/>
</dbReference>
<dbReference type="Pfam" id="PF00266">
    <property type="entry name" value="Aminotran_5"/>
    <property type="match status" value="1"/>
</dbReference>
<dbReference type="OMA" id="EFAHHDG"/>
<dbReference type="Proteomes" id="UP000070168">
    <property type="component" value="Unassembled WGS sequence"/>
</dbReference>